<gene>
    <name evidence="2" type="ORF">LOC62_02G003434</name>
</gene>
<dbReference type="Proteomes" id="UP000827549">
    <property type="component" value="Chromosome 2"/>
</dbReference>
<protein>
    <recommendedName>
        <fullName evidence="1">UBA domain-containing protein</fullName>
    </recommendedName>
</protein>
<evidence type="ECO:0000313" key="3">
    <source>
        <dbReference type="Proteomes" id="UP000827549"/>
    </source>
</evidence>
<dbReference type="InterPro" id="IPR009060">
    <property type="entry name" value="UBA-like_sf"/>
</dbReference>
<evidence type="ECO:0000313" key="2">
    <source>
        <dbReference type="EMBL" id="WOO79920.1"/>
    </source>
</evidence>
<organism evidence="2 3">
    <name type="scientific">Vanrija pseudolonga</name>
    <dbReference type="NCBI Taxonomy" id="143232"/>
    <lineage>
        <taxon>Eukaryota</taxon>
        <taxon>Fungi</taxon>
        <taxon>Dikarya</taxon>
        <taxon>Basidiomycota</taxon>
        <taxon>Agaricomycotina</taxon>
        <taxon>Tremellomycetes</taxon>
        <taxon>Trichosporonales</taxon>
        <taxon>Trichosporonaceae</taxon>
        <taxon>Vanrija</taxon>
    </lineage>
</organism>
<dbReference type="InterPro" id="IPR015940">
    <property type="entry name" value="UBA"/>
</dbReference>
<dbReference type="SUPFAM" id="SSF46934">
    <property type="entry name" value="UBA-like"/>
    <property type="match status" value="1"/>
</dbReference>
<dbReference type="PROSITE" id="PS50030">
    <property type="entry name" value="UBA"/>
    <property type="match status" value="1"/>
</dbReference>
<dbReference type="RefSeq" id="XP_062625952.1">
    <property type="nucleotide sequence ID" value="XM_062769968.1"/>
</dbReference>
<dbReference type="GeneID" id="87806677"/>
<proteinExistence type="predicted"/>
<reference evidence="2" key="1">
    <citation type="submission" date="2023-10" db="EMBL/GenBank/DDBJ databases">
        <authorList>
            <person name="Noh H."/>
        </authorList>
    </citation>
    <scope>NUCLEOTIDE SEQUENCE</scope>
    <source>
        <strain evidence="2">DUCC4014</strain>
    </source>
</reference>
<dbReference type="AlphaFoldDB" id="A0AAF1BJJ5"/>
<keyword evidence="3" id="KW-1185">Reference proteome</keyword>
<feature type="domain" description="UBA" evidence="1">
    <location>
        <begin position="47"/>
        <end position="87"/>
    </location>
</feature>
<dbReference type="Gene3D" id="1.10.8.10">
    <property type="entry name" value="DNA helicase RuvA subunit, C-terminal domain"/>
    <property type="match status" value="1"/>
</dbReference>
<evidence type="ECO:0000259" key="1">
    <source>
        <dbReference type="PROSITE" id="PS50030"/>
    </source>
</evidence>
<accession>A0AAF1BJJ5</accession>
<sequence>MSLARTTSSSTTLTAVSQATTLVPERAGAAPAARKGIKAKLRQAFGGVSDEAVATLVGEGFSEADTRAALKTTAGDAAFARRMLVHQRDHAAAPTPKTCFLCRPGGDGAAKANTRQSEFGTNTQFW</sequence>
<name>A0AAF1BJJ5_9TREE</name>
<dbReference type="EMBL" id="CP086715">
    <property type="protein sequence ID" value="WOO79920.1"/>
    <property type="molecule type" value="Genomic_DNA"/>
</dbReference>